<dbReference type="GO" id="GO:0003700">
    <property type="term" value="F:DNA-binding transcription factor activity"/>
    <property type="evidence" value="ECO:0007669"/>
    <property type="project" value="TreeGrafter"/>
</dbReference>
<dbReference type="InterPro" id="IPR050109">
    <property type="entry name" value="HTH-type_TetR-like_transc_reg"/>
</dbReference>
<evidence type="ECO:0000313" key="6">
    <source>
        <dbReference type="EMBL" id="SHJ86016.1"/>
    </source>
</evidence>
<protein>
    <submittedName>
        <fullName evidence="6">Regulatory protein, tetR family</fullName>
    </submittedName>
</protein>
<reference evidence="6 7" key="1">
    <citation type="submission" date="2016-11" db="EMBL/GenBank/DDBJ databases">
        <authorList>
            <person name="Jaros S."/>
            <person name="Januszkiewicz K."/>
            <person name="Wedrychowicz H."/>
        </authorList>
    </citation>
    <scope>NUCLEOTIDE SEQUENCE [LARGE SCALE GENOMIC DNA]</scope>
    <source>
        <strain evidence="6 7">CGMCC 4.5723</strain>
    </source>
</reference>
<evidence type="ECO:0000256" key="4">
    <source>
        <dbReference type="PROSITE-ProRule" id="PRU00335"/>
    </source>
</evidence>
<accession>A0A1M6MRH7</accession>
<name>A0A1M6MRH7_9ACTN</name>
<dbReference type="InterPro" id="IPR001647">
    <property type="entry name" value="HTH_TetR"/>
</dbReference>
<dbReference type="RefSeq" id="WP_073380451.1">
    <property type="nucleotide sequence ID" value="NZ_FQZK01000010.1"/>
</dbReference>
<gene>
    <name evidence="6" type="ORF">SAMN05421803_110178</name>
</gene>
<evidence type="ECO:0000259" key="5">
    <source>
        <dbReference type="PROSITE" id="PS50977"/>
    </source>
</evidence>
<feature type="DNA-binding region" description="H-T-H motif" evidence="4">
    <location>
        <begin position="37"/>
        <end position="56"/>
    </location>
</feature>
<evidence type="ECO:0000313" key="7">
    <source>
        <dbReference type="Proteomes" id="UP000184452"/>
    </source>
</evidence>
<organism evidence="6 7">
    <name type="scientific">Nocardiopsis flavescens</name>
    <dbReference type="NCBI Taxonomy" id="758803"/>
    <lineage>
        <taxon>Bacteria</taxon>
        <taxon>Bacillati</taxon>
        <taxon>Actinomycetota</taxon>
        <taxon>Actinomycetes</taxon>
        <taxon>Streptosporangiales</taxon>
        <taxon>Nocardiopsidaceae</taxon>
        <taxon>Nocardiopsis</taxon>
    </lineage>
</organism>
<proteinExistence type="predicted"/>
<dbReference type="Gene3D" id="1.10.357.10">
    <property type="entry name" value="Tetracycline Repressor, domain 2"/>
    <property type="match status" value="1"/>
</dbReference>
<dbReference type="PANTHER" id="PTHR30055:SF234">
    <property type="entry name" value="HTH-TYPE TRANSCRIPTIONAL REGULATOR BETI"/>
    <property type="match status" value="1"/>
</dbReference>
<evidence type="ECO:0000256" key="1">
    <source>
        <dbReference type="ARBA" id="ARBA00023015"/>
    </source>
</evidence>
<feature type="domain" description="HTH tetR-type" evidence="5">
    <location>
        <begin position="16"/>
        <end position="74"/>
    </location>
</feature>
<dbReference type="STRING" id="758803.SAMN05421803_110178"/>
<keyword evidence="2 4" id="KW-0238">DNA-binding</keyword>
<dbReference type="AlphaFoldDB" id="A0A1M6MRH7"/>
<dbReference type="EMBL" id="FQZK01000010">
    <property type="protein sequence ID" value="SHJ86016.1"/>
    <property type="molecule type" value="Genomic_DNA"/>
</dbReference>
<keyword evidence="7" id="KW-1185">Reference proteome</keyword>
<dbReference type="Pfam" id="PF00440">
    <property type="entry name" value="TetR_N"/>
    <property type="match status" value="1"/>
</dbReference>
<sequence>MVKSAPSSEEETRTRARTRRAILDAAVQVLGDNPAAPLSQVARTAGVARSTLQRYFAERTDLTEALSEYAGELIDEACERARTTEGTAIEAFTRLVAEYFTLRKVIMLAFGSDDLAEGATEEEECGPADLALRALIERGHEDGTVDPRIGPLWAEQLLWAGLYAGWTYVGTARVPAYEALTLCLHSLVKAVEARPGRDG</sequence>
<dbReference type="PROSITE" id="PS50977">
    <property type="entry name" value="HTH_TETR_2"/>
    <property type="match status" value="1"/>
</dbReference>
<dbReference type="PANTHER" id="PTHR30055">
    <property type="entry name" value="HTH-TYPE TRANSCRIPTIONAL REGULATOR RUTR"/>
    <property type="match status" value="1"/>
</dbReference>
<dbReference type="OrthoDB" id="8654052at2"/>
<keyword evidence="3" id="KW-0804">Transcription</keyword>
<dbReference type="InterPro" id="IPR009057">
    <property type="entry name" value="Homeodomain-like_sf"/>
</dbReference>
<dbReference type="Proteomes" id="UP000184452">
    <property type="component" value="Unassembled WGS sequence"/>
</dbReference>
<dbReference type="SUPFAM" id="SSF46689">
    <property type="entry name" value="Homeodomain-like"/>
    <property type="match status" value="1"/>
</dbReference>
<keyword evidence="1" id="KW-0805">Transcription regulation</keyword>
<dbReference type="GO" id="GO:0000976">
    <property type="term" value="F:transcription cis-regulatory region binding"/>
    <property type="evidence" value="ECO:0007669"/>
    <property type="project" value="TreeGrafter"/>
</dbReference>
<evidence type="ECO:0000256" key="3">
    <source>
        <dbReference type="ARBA" id="ARBA00023163"/>
    </source>
</evidence>
<evidence type="ECO:0000256" key="2">
    <source>
        <dbReference type="ARBA" id="ARBA00023125"/>
    </source>
</evidence>